<dbReference type="SUPFAM" id="SSF57701">
    <property type="entry name" value="Zn2/Cys6 DNA-binding domain"/>
    <property type="match status" value="1"/>
</dbReference>
<evidence type="ECO:0000259" key="6">
    <source>
        <dbReference type="PROSITE" id="PS50048"/>
    </source>
</evidence>
<dbReference type="GeneID" id="63768981"/>
<dbReference type="VEuPathDB" id="FungiDB:ASPSYDRAFT_93938"/>
<dbReference type="STRING" id="1036612.A0A1L9T429"/>
<feature type="region of interest" description="Disordered" evidence="5">
    <location>
        <begin position="36"/>
        <end position="77"/>
    </location>
</feature>
<evidence type="ECO:0000313" key="8">
    <source>
        <dbReference type="Proteomes" id="UP000184356"/>
    </source>
</evidence>
<dbReference type="GO" id="GO:0003677">
    <property type="term" value="F:DNA binding"/>
    <property type="evidence" value="ECO:0007669"/>
    <property type="project" value="UniProtKB-KW"/>
</dbReference>
<dbReference type="InterPro" id="IPR001138">
    <property type="entry name" value="Zn2Cys6_DnaBD"/>
</dbReference>
<dbReference type="Proteomes" id="UP000184356">
    <property type="component" value="Unassembled WGS sequence"/>
</dbReference>
<dbReference type="Gene3D" id="4.10.240.10">
    <property type="entry name" value="Zn(2)-C6 fungal-type DNA-binding domain"/>
    <property type="match status" value="1"/>
</dbReference>
<protein>
    <recommendedName>
        <fullName evidence="6">Zn(2)-C6 fungal-type domain-containing protein</fullName>
    </recommendedName>
</protein>
<evidence type="ECO:0000256" key="2">
    <source>
        <dbReference type="ARBA" id="ARBA00023125"/>
    </source>
</evidence>
<dbReference type="AlphaFoldDB" id="A0A1L9T429"/>
<keyword evidence="1" id="KW-0805">Transcription regulation</keyword>
<evidence type="ECO:0000256" key="5">
    <source>
        <dbReference type="SAM" id="MobiDB-lite"/>
    </source>
</evidence>
<keyword evidence="8" id="KW-1185">Reference proteome</keyword>
<dbReference type="InterPro" id="IPR036864">
    <property type="entry name" value="Zn2-C6_fun-type_DNA-bd_sf"/>
</dbReference>
<reference evidence="8" key="1">
    <citation type="journal article" date="2017" name="Genome Biol.">
        <title>Comparative genomics reveals high biological diversity and specific adaptations in the industrially and medically important fungal genus Aspergillus.</title>
        <authorList>
            <person name="de Vries R.P."/>
            <person name="Riley R."/>
            <person name="Wiebenga A."/>
            <person name="Aguilar-Osorio G."/>
            <person name="Amillis S."/>
            <person name="Uchima C.A."/>
            <person name="Anderluh G."/>
            <person name="Asadollahi M."/>
            <person name="Askin M."/>
            <person name="Barry K."/>
            <person name="Battaglia E."/>
            <person name="Bayram O."/>
            <person name="Benocci T."/>
            <person name="Braus-Stromeyer S.A."/>
            <person name="Caldana C."/>
            <person name="Canovas D."/>
            <person name="Cerqueira G.C."/>
            <person name="Chen F."/>
            <person name="Chen W."/>
            <person name="Choi C."/>
            <person name="Clum A."/>
            <person name="Dos Santos R.A."/>
            <person name="Damasio A.R."/>
            <person name="Diallinas G."/>
            <person name="Emri T."/>
            <person name="Fekete E."/>
            <person name="Flipphi M."/>
            <person name="Freyberg S."/>
            <person name="Gallo A."/>
            <person name="Gournas C."/>
            <person name="Habgood R."/>
            <person name="Hainaut M."/>
            <person name="Harispe M.L."/>
            <person name="Henrissat B."/>
            <person name="Hilden K.S."/>
            <person name="Hope R."/>
            <person name="Hossain A."/>
            <person name="Karabika E."/>
            <person name="Karaffa L."/>
            <person name="Karanyi Z."/>
            <person name="Krasevec N."/>
            <person name="Kuo A."/>
            <person name="Kusch H."/>
            <person name="LaButti K."/>
            <person name="Lagendijk E.L."/>
            <person name="Lapidus A."/>
            <person name="Levasseur A."/>
            <person name="Lindquist E."/>
            <person name="Lipzen A."/>
            <person name="Logrieco A.F."/>
            <person name="MacCabe A."/>
            <person name="Maekelae M.R."/>
            <person name="Malavazi I."/>
            <person name="Melin P."/>
            <person name="Meyer V."/>
            <person name="Mielnichuk N."/>
            <person name="Miskei M."/>
            <person name="Molnar A.P."/>
            <person name="Mule G."/>
            <person name="Ngan C.Y."/>
            <person name="Orejas M."/>
            <person name="Orosz E."/>
            <person name="Ouedraogo J.P."/>
            <person name="Overkamp K.M."/>
            <person name="Park H.-S."/>
            <person name="Perrone G."/>
            <person name="Piumi F."/>
            <person name="Punt P.J."/>
            <person name="Ram A.F."/>
            <person name="Ramon A."/>
            <person name="Rauscher S."/>
            <person name="Record E."/>
            <person name="Riano-Pachon D.M."/>
            <person name="Robert V."/>
            <person name="Roehrig J."/>
            <person name="Ruller R."/>
            <person name="Salamov A."/>
            <person name="Salih N.S."/>
            <person name="Samson R.A."/>
            <person name="Sandor E."/>
            <person name="Sanguinetti M."/>
            <person name="Schuetze T."/>
            <person name="Sepcic K."/>
            <person name="Shelest E."/>
            <person name="Sherlock G."/>
            <person name="Sophianopoulou V."/>
            <person name="Squina F.M."/>
            <person name="Sun H."/>
            <person name="Susca A."/>
            <person name="Todd R.B."/>
            <person name="Tsang A."/>
            <person name="Unkles S.E."/>
            <person name="van de Wiele N."/>
            <person name="van Rossen-Uffink D."/>
            <person name="Oliveira J.V."/>
            <person name="Vesth T.C."/>
            <person name="Visser J."/>
            <person name="Yu J.-H."/>
            <person name="Zhou M."/>
            <person name="Andersen M.R."/>
            <person name="Archer D.B."/>
            <person name="Baker S.E."/>
            <person name="Benoit I."/>
            <person name="Brakhage A.A."/>
            <person name="Braus G.H."/>
            <person name="Fischer R."/>
            <person name="Frisvad J.C."/>
            <person name="Goldman G.H."/>
            <person name="Houbraken J."/>
            <person name="Oakley B."/>
            <person name="Pocsi I."/>
            <person name="Scazzocchio C."/>
            <person name="Seiboth B."/>
            <person name="vanKuyk P.A."/>
            <person name="Wortman J."/>
            <person name="Dyer P.S."/>
            <person name="Grigoriev I.V."/>
        </authorList>
    </citation>
    <scope>NUCLEOTIDE SEQUENCE [LARGE SCALE GENOMIC DNA]</scope>
    <source>
        <strain evidence="8">CBS 593.65</strain>
    </source>
</reference>
<evidence type="ECO:0000256" key="1">
    <source>
        <dbReference type="ARBA" id="ARBA00023015"/>
    </source>
</evidence>
<dbReference type="Pfam" id="PF00172">
    <property type="entry name" value="Zn_clus"/>
    <property type="match status" value="1"/>
</dbReference>
<dbReference type="GO" id="GO:0008270">
    <property type="term" value="F:zinc ion binding"/>
    <property type="evidence" value="ECO:0007669"/>
    <property type="project" value="InterPro"/>
</dbReference>
<evidence type="ECO:0000256" key="3">
    <source>
        <dbReference type="ARBA" id="ARBA00023163"/>
    </source>
</evidence>
<dbReference type="GO" id="GO:0000981">
    <property type="term" value="F:DNA-binding transcription factor activity, RNA polymerase II-specific"/>
    <property type="evidence" value="ECO:0007669"/>
    <property type="project" value="InterPro"/>
</dbReference>
<dbReference type="CDD" id="cd00067">
    <property type="entry name" value="GAL4"/>
    <property type="match status" value="1"/>
</dbReference>
<sequence>MPKAAKRSACDQCRAKRVRCLRPEGSTEPCARCATSGASCVTGAPGYPGRPRKGAPREKDELALSNGASTPAAGGPMLINTSTPASWFRPETACNLLEDLGAAVHQDQSKGVLFPEYSDPDPAVDHLSASGCGGNLFDFSLSVEGLPTLQQPGTALQQLPRPDGLDIYTGQDFENVLDVGFLGSSGCQLNPIPVPAPRASADTSLIQFRENLERRVSAMGGILSDPRNIVGNCPESTMDVTPENPVAVAIMCAEEFVDIIQNLSQPVISTETALLVLSSYLQLIRLFDSLFHDVIDVCLRSRRKPSSQ</sequence>
<dbReference type="RefSeq" id="XP_040697983.1">
    <property type="nucleotide sequence ID" value="XM_040852908.1"/>
</dbReference>
<evidence type="ECO:0000313" key="7">
    <source>
        <dbReference type="EMBL" id="OJJ54177.1"/>
    </source>
</evidence>
<dbReference type="PANTHER" id="PTHR31668">
    <property type="entry name" value="GLUCOSE TRANSPORT TRANSCRIPTION REGULATOR RGT1-RELATED-RELATED"/>
    <property type="match status" value="1"/>
</dbReference>
<dbReference type="PROSITE" id="PS50048">
    <property type="entry name" value="ZN2_CY6_FUNGAL_2"/>
    <property type="match status" value="1"/>
</dbReference>
<accession>A0A1L9T429</accession>
<dbReference type="OrthoDB" id="4222821at2759"/>
<keyword evidence="4" id="KW-0539">Nucleus</keyword>
<dbReference type="EMBL" id="KV878595">
    <property type="protein sequence ID" value="OJJ54177.1"/>
    <property type="molecule type" value="Genomic_DNA"/>
</dbReference>
<keyword evidence="2" id="KW-0238">DNA-binding</keyword>
<feature type="domain" description="Zn(2)-C6 fungal-type" evidence="6">
    <location>
        <begin position="9"/>
        <end position="42"/>
    </location>
</feature>
<evidence type="ECO:0000256" key="4">
    <source>
        <dbReference type="ARBA" id="ARBA00023242"/>
    </source>
</evidence>
<organism evidence="7 8">
    <name type="scientific">Aspergillus sydowii CBS 593.65</name>
    <dbReference type="NCBI Taxonomy" id="1036612"/>
    <lineage>
        <taxon>Eukaryota</taxon>
        <taxon>Fungi</taxon>
        <taxon>Dikarya</taxon>
        <taxon>Ascomycota</taxon>
        <taxon>Pezizomycotina</taxon>
        <taxon>Eurotiomycetes</taxon>
        <taxon>Eurotiomycetidae</taxon>
        <taxon>Eurotiales</taxon>
        <taxon>Aspergillaceae</taxon>
        <taxon>Aspergillus</taxon>
        <taxon>Aspergillus subgen. Nidulantes</taxon>
    </lineage>
</organism>
<proteinExistence type="predicted"/>
<keyword evidence="3" id="KW-0804">Transcription</keyword>
<name>A0A1L9T429_9EURO</name>
<dbReference type="InterPro" id="IPR050797">
    <property type="entry name" value="Carb_Metab_Trans_Reg"/>
</dbReference>
<dbReference type="PROSITE" id="PS00463">
    <property type="entry name" value="ZN2_CY6_FUNGAL_1"/>
    <property type="match status" value="1"/>
</dbReference>
<gene>
    <name evidence="7" type="ORF">ASPSYDRAFT_93938</name>
</gene>